<feature type="compositionally biased region" description="Basic and acidic residues" evidence="1">
    <location>
        <begin position="341"/>
        <end position="355"/>
    </location>
</feature>
<proteinExistence type="predicted"/>
<feature type="compositionally biased region" description="Low complexity" evidence="1">
    <location>
        <begin position="601"/>
        <end position="615"/>
    </location>
</feature>
<feature type="region of interest" description="Disordered" evidence="1">
    <location>
        <begin position="23"/>
        <end position="75"/>
    </location>
</feature>
<evidence type="ECO:0000256" key="1">
    <source>
        <dbReference type="SAM" id="MobiDB-lite"/>
    </source>
</evidence>
<feature type="compositionally biased region" description="Basic and acidic residues" evidence="1">
    <location>
        <begin position="461"/>
        <end position="470"/>
    </location>
</feature>
<feature type="region of interest" description="Disordered" evidence="1">
    <location>
        <begin position="295"/>
        <end position="470"/>
    </location>
</feature>
<gene>
    <name evidence="2" type="ORF">CCMP2556_LOCUS46244</name>
</gene>
<feature type="non-terminal residue" evidence="2">
    <location>
        <position position="1"/>
    </location>
</feature>
<organism evidence="2 3">
    <name type="scientific">Durusdinium trenchii</name>
    <dbReference type="NCBI Taxonomy" id="1381693"/>
    <lineage>
        <taxon>Eukaryota</taxon>
        <taxon>Sar</taxon>
        <taxon>Alveolata</taxon>
        <taxon>Dinophyceae</taxon>
        <taxon>Suessiales</taxon>
        <taxon>Symbiodiniaceae</taxon>
        <taxon>Durusdinium</taxon>
    </lineage>
</organism>
<feature type="compositionally biased region" description="Low complexity" evidence="1">
    <location>
        <begin position="424"/>
        <end position="434"/>
    </location>
</feature>
<evidence type="ECO:0000313" key="3">
    <source>
        <dbReference type="Proteomes" id="UP001642484"/>
    </source>
</evidence>
<name>A0ABP0RCC6_9DINO</name>
<feature type="region of interest" description="Disordered" evidence="1">
    <location>
        <begin position="577"/>
        <end position="648"/>
    </location>
</feature>
<feature type="compositionally biased region" description="Low complexity" evidence="1">
    <location>
        <begin position="372"/>
        <end position="417"/>
    </location>
</feature>
<protein>
    <submittedName>
        <fullName evidence="2">Uncharacterized protein</fullName>
    </submittedName>
</protein>
<reference evidence="2 3" key="1">
    <citation type="submission" date="2024-02" db="EMBL/GenBank/DDBJ databases">
        <authorList>
            <person name="Chen Y."/>
            <person name="Shah S."/>
            <person name="Dougan E. K."/>
            <person name="Thang M."/>
            <person name="Chan C."/>
        </authorList>
    </citation>
    <scope>NUCLEOTIDE SEQUENCE [LARGE SCALE GENOMIC DNA]</scope>
</reference>
<dbReference type="EMBL" id="CAXAMN010025728">
    <property type="protein sequence ID" value="CAK9097403.1"/>
    <property type="molecule type" value="Genomic_DNA"/>
</dbReference>
<accession>A0ABP0RCC6</accession>
<sequence>NLITRTAIKLGTMLHEQLSLPAPTLPTEQVQPEQPQPEPIHVKTELTEPANQPSQEPLPVLMPTKQEPPVSPKAPTAVSARVTGELPPSLQRFAKASSNEITEELMVSALESCSSHERFNLFLDQFKPESGAIPKKDMEAMLRGFIKFLEQDSSSSSAGKCPGPPQFPLGTIPFGSFAGILRHVLDVATAGGPPDGNWRDHLGLEIMETLAKQPAALREVMLQAKKHPLLTAHEQELRNLYGDESWEFHSSSGDPIEELVDFIEWLVEHPDPDALTAMPPSTQHLIHEPTPALPAEAPTAAETETVEEEPAEAAAELSEPAQAASTATSAAGQDPQATESAAKEAAETNGDKDPAAPEAPAPFDQDVHKPKATPQALPAEAPTAAETAEAAAELSEPAQAAPTATSAAGQAPQATESAAKEEAAAPAMKASSSARPVPPLHLPTATPAVAKRSTTQTVLPFEKKARRDSDAEQCSLAMLAQQADNSKLLAETLAGMRTFLPSEAGAEDVDCWQANDPQLSAEDHAKALAAELTASGRRCVPGWIPPSFEDPAKKAATPTCTGTSAVPVPVPAQAAGITASEANPANPIEPKAKAKPKAKGRAQAPAAPATLPCPKAKTKASQMAKQKEEPLEPAAPDGSVAPKRRRRT</sequence>
<feature type="compositionally biased region" description="Low complexity" evidence="1">
    <location>
        <begin position="312"/>
        <end position="331"/>
    </location>
</feature>
<dbReference type="Proteomes" id="UP001642484">
    <property type="component" value="Unassembled WGS sequence"/>
</dbReference>
<keyword evidence="3" id="KW-1185">Reference proteome</keyword>
<evidence type="ECO:0000313" key="2">
    <source>
        <dbReference type="EMBL" id="CAK9097403.1"/>
    </source>
</evidence>
<comment type="caution">
    <text evidence="2">The sequence shown here is derived from an EMBL/GenBank/DDBJ whole genome shotgun (WGS) entry which is preliminary data.</text>
</comment>